<keyword evidence="3" id="KW-0443">Lipid metabolism</keyword>
<organism evidence="5 6">
    <name type="scientific">Zhongshania aliphaticivorans</name>
    <dbReference type="NCBI Taxonomy" id="1470434"/>
    <lineage>
        <taxon>Bacteria</taxon>
        <taxon>Pseudomonadati</taxon>
        <taxon>Pseudomonadota</taxon>
        <taxon>Gammaproteobacteria</taxon>
        <taxon>Cellvibrionales</taxon>
        <taxon>Spongiibacteraceae</taxon>
        <taxon>Zhongshania</taxon>
    </lineage>
</organism>
<keyword evidence="2" id="KW-0378">Hydrolase</keyword>
<dbReference type="GO" id="GO:0008770">
    <property type="term" value="F:[acyl-carrier-protein] phosphodiesterase activity"/>
    <property type="evidence" value="ECO:0007669"/>
    <property type="project" value="InterPro"/>
</dbReference>
<dbReference type="AlphaFoldDB" id="A0A127M0V6"/>
<protein>
    <recommendedName>
        <fullName evidence="7">Acyl carrier protein phosphodiesterase</fullName>
    </recommendedName>
</protein>
<accession>A0A127M0V6</accession>
<dbReference type="PIRSF" id="PIRSF011489">
    <property type="entry name" value="DUF479"/>
    <property type="match status" value="1"/>
</dbReference>
<evidence type="ECO:0000313" key="5">
    <source>
        <dbReference type="EMBL" id="AMO66849.1"/>
    </source>
</evidence>
<evidence type="ECO:0008006" key="7">
    <source>
        <dbReference type="Google" id="ProtNLM"/>
    </source>
</evidence>
<dbReference type="Pfam" id="PF04336">
    <property type="entry name" value="ACP_PD"/>
    <property type="match status" value="1"/>
</dbReference>
<sequence length="208" mass="23719">MNYLAHFLLAEQVAQRCNLEAKGLLVGGLLGDFVKGPLRGDYPSAWEVGIRLHRRIDALTDSHPLVGECLEALPPSYRRYGGIMLDVCFDHCLSVNWPRFHHQDLKEFNAQSYRSLLERCDNYPSPAKRQIRVLAQYDVLSNLGNWQTIETMLARIGQRVKRDNPLAHCGPELAKVLPLINQQFAMLYPNLIAQLCNEFSPKPDLRSH</sequence>
<dbReference type="EMBL" id="CP014544">
    <property type="protein sequence ID" value="AMO66849.1"/>
    <property type="molecule type" value="Genomic_DNA"/>
</dbReference>
<evidence type="ECO:0000313" key="6">
    <source>
        <dbReference type="Proteomes" id="UP000074119"/>
    </source>
</evidence>
<gene>
    <name evidence="5" type="ORF">AZF00_00395</name>
</gene>
<dbReference type="GO" id="GO:0006633">
    <property type="term" value="P:fatty acid biosynthetic process"/>
    <property type="evidence" value="ECO:0007669"/>
    <property type="project" value="UniProtKB-KW"/>
</dbReference>
<reference evidence="5 6" key="1">
    <citation type="submission" date="2015-12" db="EMBL/GenBank/DDBJ databases">
        <authorList>
            <person name="Shamseldin A."/>
            <person name="Moawad H."/>
            <person name="Abd El-Rahim W.M."/>
            <person name="Sadowsky M.J."/>
        </authorList>
    </citation>
    <scope>NUCLEOTIDE SEQUENCE [LARGE SCALE GENOMIC DNA]</scope>
    <source>
        <strain evidence="5 6">SM2</strain>
    </source>
</reference>
<evidence type="ECO:0000256" key="1">
    <source>
        <dbReference type="ARBA" id="ARBA00022516"/>
    </source>
</evidence>
<name>A0A127M0V6_9GAMM</name>
<evidence type="ECO:0000256" key="4">
    <source>
        <dbReference type="ARBA" id="ARBA00023160"/>
    </source>
</evidence>
<dbReference type="PANTHER" id="PTHR38764:SF1">
    <property type="entry name" value="ACYL CARRIER PROTEIN PHOSPHODIESTERASE"/>
    <property type="match status" value="1"/>
</dbReference>
<dbReference type="PANTHER" id="PTHR38764">
    <property type="entry name" value="ACYL CARRIER PROTEIN PHOSPHODIESTERASE"/>
    <property type="match status" value="1"/>
</dbReference>
<evidence type="ECO:0000256" key="2">
    <source>
        <dbReference type="ARBA" id="ARBA00022801"/>
    </source>
</evidence>
<dbReference type="InterPro" id="IPR007431">
    <property type="entry name" value="ACP_PD"/>
</dbReference>
<dbReference type="Proteomes" id="UP000074119">
    <property type="component" value="Chromosome"/>
</dbReference>
<dbReference type="STRING" id="1470434.AZF00_00395"/>
<evidence type="ECO:0000256" key="3">
    <source>
        <dbReference type="ARBA" id="ARBA00023098"/>
    </source>
</evidence>
<proteinExistence type="predicted"/>
<keyword evidence="1" id="KW-0444">Lipid biosynthesis</keyword>
<keyword evidence="4" id="KW-0276">Fatty acid metabolism</keyword>
<keyword evidence="4" id="KW-0275">Fatty acid biosynthesis</keyword>
<dbReference type="RefSeq" id="WP_008253254.1">
    <property type="nucleotide sequence ID" value="NZ_CP014544.1"/>
</dbReference>
<dbReference type="KEGG" id="zal:AZF00_00395"/>